<evidence type="ECO:0000259" key="1">
    <source>
        <dbReference type="PROSITE" id="PS50206"/>
    </source>
</evidence>
<dbReference type="PROSITE" id="PS50206">
    <property type="entry name" value="RHODANESE_3"/>
    <property type="match status" value="1"/>
</dbReference>
<dbReference type="InterPro" id="IPR001763">
    <property type="entry name" value="Rhodanese-like_dom"/>
</dbReference>
<dbReference type="SMART" id="SM00450">
    <property type="entry name" value="RHOD"/>
    <property type="match status" value="1"/>
</dbReference>
<reference evidence="2 3" key="1">
    <citation type="submission" date="2021-01" db="EMBL/GenBank/DDBJ databases">
        <title>Genomic Encyclopedia of Type Strains, Phase IV (KMG-IV): sequencing the most valuable type-strain genomes for metagenomic binning, comparative biology and taxonomic classification.</title>
        <authorList>
            <person name="Goeker M."/>
        </authorList>
    </citation>
    <scope>NUCLEOTIDE SEQUENCE [LARGE SCALE GENOMIC DNA]</scope>
    <source>
        <strain evidence="2 3">DSM 27382</strain>
    </source>
</reference>
<feature type="domain" description="Rhodanese" evidence="1">
    <location>
        <begin position="40"/>
        <end position="125"/>
    </location>
</feature>
<protein>
    <submittedName>
        <fullName evidence="2">Rhodanese-related sulfurtransferase</fullName>
    </submittedName>
</protein>
<organism evidence="2 3">
    <name type="scientific">Streptococcus loxodontisalivarius</name>
    <dbReference type="NCBI Taxonomy" id="1349415"/>
    <lineage>
        <taxon>Bacteria</taxon>
        <taxon>Bacillati</taxon>
        <taxon>Bacillota</taxon>
        <taxon>Bacilli</taxon>
        <taxon>Lactobacillales</taxon>
        <taxon>Streptococcaceae</taxon>
        <taxon>Streptococcus</taxon>
    </lineage>
</organism>
<comment type="caution">
    <text evidence="2">The sequence shown here is derived from an EMBL/GenBank/DDBJ whole genome shotgun (WGS) entry which is preliminary data.</text>
</comment>
<dbReference type="RefSeq" id="WP_205009450.1">
    <property type="nucleotide sequence ID" value="NZ_JAFBEH010000015.1"/>
</dbReference>
<evidence type="ECO:0000313" key="3">
    <source>
        <dbReference type="Proteomes" id="UP000697472"/>
    </source>
</evidence>
<sequence>MSLLIFLLTVLIVFTAWTAWNYYGLRRKAKFVGNESFKDLIHQGQLIDVREAAAFQEKHILGARNLPQSQLKQSLSALRKDKPVLVYDSGNGQVIARSIGILHKAGFKDIYVLENGLAGWNGKTK</sequence>
<dbReference type="CDD" id="cd00158">
    <property type="entry name" value="RHOD"/>
    <property type="match status" value="1"/>
</dbReference>
<dbReference type="EMBL" id="JAFBEH010000015">
    <property type="protein sequence ID" value="MBM7642608.1"/>
    <property type="molecule type" value="Genomic_DNA"/>
</dbReference>
<dbReference type="PANTHER" id="PTHR43031:SF18">
    <property type="entry name" value="RHODANESE-RELATED SULFURTRANSFERASES"/>
    <property type="match status" value="1"/>
</dbReference>
<keyword evidence="3" id="KW-1185">Reference proteome</keyword>
<proteinExistence type="predicted"/>
<evidence type="ECO:0000313" key="2">
    <source>
        <dbReference type="EMBL" id="MBM7642608.1"/>
    </source>
</evidence>
<dbReference type="Proteomes" id="UP000697472">
    <property type="component" value="Unassembled WGS sequence"/>
</dbReference>
<dbReference type="SUPFAM" id="SSF52821">
    <property type="entry name" value="Rhodanese/Cell cycle control phosphatase"/>
    <property type="match status" value="1"/>
</dbReference>
<dbReference type="InterPro" id="IPR036873">
    <property type="entry name" value="Rhodanese-like_dom_sf"/>
</dbReference>
<gene>
    <name evidence="2" type="ORF">JOC28_000905</name>
</gene>
<dbReference type="Gene3D" id="3.40.250.10">
    <property type="entry name" value="Rhodanese-like domain"/>
    <property type="match status" value="1"/>
</dbReference>
<dbReference type="InterPro" id="IPR050229">
    <property type="entry name" value="GlpE_sulfurtransferase"/>
</dbReference>
<accession>A0ABS2PRP7</accession>
<dbReference type="PANTHER" id="PTHR43031">
    <property type="entry name" value="FAD-DEPENDENT OXIDOREDUCTASE"/>
    <property type="match status" value="1"/>
</dbReference>
<name>A0ABS2PRP7_9STRE</name>
<dbReference type="Pfam" id="PF00581">
    <property type="entry name" value="Rhodanese"/>
    <property type="match status" value="1"/>
</dbReference>